<dbReference type="PROSITE" id="PS00678">
    <property type="entry name" value="WD_REPEATS_1"/>
    <property type="match status" value="7"/>
</dbReference>
<dbReference type="OrthoDB" id="2658414at2759"/>
<organism evidence="5 6">
    <name type="scientific">Punctularia strigosozonata (strain HHB-11173)</name>
    <name type="common">White-rot fungus</name>
    <dbReference type="NCBI Taxonomy" id="741275"/>
    <lineage>
        <taxon>Eukaryota</taxon>
        <taxon>Fungi</taxon>
        <taxon>Dikarya</taxon>
        <taxon>Basidiomycota</taxon>
        <taxon>Agaricomycotina</taxon>
        <taxon>Agaricomycetes</taxon>
        <taxon>Corticiales</taxon>
        <taxon>Punctulariaceae</taxon>
        <taxon>Punctularia</taxon>
    </lineage>
</organism>
<gene>
    <name evidence="5" type="ORF">PUNSTDRAFT_37485</name>
</gene>
<feature type="repeat" description="WD" evidence="3">
    <location>
        <begin position="720"/>
        <end position="761"/>
    </location>
</feature>
<dbReference type="InterPro" id="IPR056884">
    <property type="entry name" value="NPHP3-like_N"/>
</dbReference>
<dbReference type="GeneID" id="18882306"/>
<dbReference type="OMA" id="LEGHCNV"/>
<evidence type="ECO:0000313" key="5">
    <source>
        <dbReference type="EMBL" id="EIN04856.1"/>
    </source>
</evidence>
<feature type="non-terminal residue" evidence="5">
    <location>
        <position position="1342"/>
    </location>
</feature>
<feature type="repeat" description="WD" evidence="3">
    <location>
        <begin position="857"/>
        <end position="891"/>
    </location>
</feature>
<dbReference type="PROSITE" id="PS50294">
    <property type="entry name" value="WD_REPEATS_REGION"/>
    <property type="match status" value="11"/>
</dbReference>
<feature type="repeat" description="WD" evidence="3">
    <location>
        <begin position="938"/>
        <end position="979"/>
    </location>
</feature>
<dbReference type="PANTHER" id="PTHR19848">
    <property type="entry name" value="WD40 REPEAT PROTEIN"/>
    <property type="match status" value="1"/>
</dbReference>
<dbReference type="RefSeq" id="XP_007387779.1">
    <property type="nucleotide sequence ID" value="XM_007387717.1"/>
</dbReference>
<evidence type="ECO:0000256" key="3">
    <source>
        <dbReference type="PROSITE-ProRule" id="PRU00221"/>
    </source>
</evidence>
<dbReference type="Gene3D" id="2.130.10.10">
    <property type="entry name" value="YVTN repeat-like/Quinoprotein amine dehydrogenase"/>
    <property type="match status" value="5"/>
</dbReference>
<dbReference type="SUPFAM" id="SSF52540">
    <property type="entry name" value="P-loop containing nucleoside triphosphate hydrolases"/>
    <property type="match status" value="1"/>
</dbReference>
<feature type="repeat" description="WD" evidence="3">
    <location>
        <begin position="1195"/>
        <end position="1236"/>
    </location>
</feature>
<dbReference type="Gene3D" id="3.40.50.300">
    <property type="entry name" value="P-loop containing nucleotide triphosphate hydrolases"/>
    <property type="match status" value="1"/>
</dbReference>
<dbReference type="InterPro" id="IPR019775">
    <property type="entry name" value="WD40_repeat_CS"/>
</dbReference>
<dbReference type="CDD" id="cd00200">
    <property type="entry name" value="WD40"/>
    <property type="match status" value="2"/>
</dbReference>
<feature type="repeat" description="WD" evidence="3">
    <location>
        <begin position="895"/>
        <end position="936"/>
    </location>
</feature>
<evidence type="ECO:0000313" key="6">
    <source>
        <dbReference type="Proteomes" id="UP000054196"/>
    </source>
</evidence>
<sequence length="1342" mass="148593">LISLHDSLAQIHPYAKMAWSLLSAIPHVCDESIQGLVETLCNTFAFIEEVQPLSRVRSAELHISYLVKQTLDCAYFLRAFTKIPGFWTRAVKNRFTDIDSKIAAYQMAFSELRSRMATSSTIRTEITVNRVLGVVDIAEHIATDMSLSTLPYAKDAGYNSTKRCHPDTRTVLLDDICSWINDDESSQSIYLLLGQAGSGKSAVAHSIAARFKDMGRLGSVFCFNRSFPERTCALMFPTIARNLAAIDPQIRNALSRVISLRPSDVTSTDIETQFESLVLLPTQQITLSGPIVIVIDALDESGTSGSEDRRSLLSVLANRTVSLPRNLRIIVTARPEDDIHTRLVNRPHIRCKSMGRELYESTRIDIYRYIRSTLQDLRDDFDDYESLCWRLAELSEGLFQFAFTVCTALTDDSSAGTTGEERMDSLFPHAKTPTGTSTYLLDDLYTRVLASIFNAYNEKVMRRYRSVMQSVLAAREPLSIQDLTTILANVLSKRDLELILRRMGSLLTGIHDTTHTIRPIHTSFRDFLLDRHRGGCFYVDITAAETSLAAGTMTLMRSSLHFNMCNLQSSYTLNHEQGNSSIDSPLAYACRYWAQHLARSSLNLDIISLATDVLREKSLFWLEALSLLNSVDSVFSASALLRISDAVSSSRMASADILRFTREFGVVIRQSAPHIYLSALAFAPLKSRFPRFQFPGIASVVGGADHDWPHTNTGHLIRRLLGHTHAVLSVAFSRDGSRIVSGSQDHTVRLWNLSSGEQIGDPYRGHTDDVRCVAFSPDNRRVVSGSWDWTIRLWDSHTGLAIGGPLERHTDRIMSIAFASDGSCFASLSADETVRIWNEQDGMIYDHSLADWPIGKVCAIAFLSDGERLVLGSRDGTVQVWNVRARKPIGETMQLPEYPAGVRSMVFSPDGTRSISGSHNSVVHVWDTHPGYTVRRTLEGHSVGIQSVIFSPCGSYIVSGSSDSTVRIWNARTGESVGEPLVGHRDQVNAVAISSDGACIVSASDDSTVRLWRLNSYRVVDKQVYSHNAPVWCVAFSPDGTRVASGSLDKTIRVFDVDTGHLSAGPFTGHSSTIRGISFSRDGARIIACLEDSTIRLWNARSGARISLFRGHSGSVHAIAVSHDGMYVVSGSDDCSVRLWEADSGKPIGGPWRGHDHMVTSVAFSPDGTLVASGSTDWTVRLWDVATGRPVGEPLRGHSGFVYSVAFSTDGTHMISGSDDGNIHMWDVRSIQILTRHMLARHDCAPAISLSPRIQHSLRAADQIVPSLLLSTTSKYSSNSIRLEDGWILGPQGERLLWVPVHHRDKLWPLFHELVIPTSVAKRYSTHVDLSRIAHGTHWQRC</sequence>
<dbReference type="InterPro" id="IPR036322">
    <property type="entry name" value="WD40_repeat_dom_sf"/>
</dbReference>
<dbReference type="InterPro" id="IPR020472">
    <property type="entry name" value="WD40_PAC1"/>
</dbReference>
<keyword evidence="1 3" id="KW-0853">WD repeat</keyword>
<reference evidence="6" key="1">
    <citation type="journal article" date="2012" name="Science">
        <title>The Paleozoic origin of enzymatic lignin decomposition reconstructed from 31 fungal genomes.</title>
        <authorList>
            <person name="Floudas D."/>
            <person name="Binder M."/>
            <person name="Riley R."/>
            <person name="Barry K."/>
            <person name="Blanchette R.A."/>
            <person name="Henrissat B."/>
            <person name="Martinez A.T."/>
            <person name="Otillar R."/>
            <person name="Spatafora J.W."/>
            <person name="Yadav J.S."/>
            <person name="Aerts A."/>
            <person name="Benoit I."/>
            <person name="Boyd A."/>
            <person name="Carlson A."/>
            <person name="Copeland A."/>
            <person name="Coutinho P.M."/>
            <person name="de Vries R.P."/>
            <person name="Ferreira P."/>
            <person name="Findley K."/>
            <person name="Foster B."/>
            <person name="Gaskell J."/>
            <person name="Glotzer D."/>
            <person name="Gorecki P."/>
            <person name="Heitman J."/>
            <person name="Hesse C."/>
            <person name="Hori C."/>
            <person name="Igarashi K."/>
            <person name="Jurgens J.A."/>
            <person name="Kallen N."/>
            <person name="Kersten P."/>
            <person name="Kohler A."/>
            <person name="Kuees U."/>
            <person name="Kumar T.K.A."/>
            <person name="Kuo A."/>
            <person name="LaButti K."/>
            <person name="Larrondo L.F."/>
            <person name="Lindquist E."/>
            <person name="Ling A."/>
            <person name="Lombard V."/>
            <person name="Lucas S."/>
            <person name="Lundell T."/>
            <person name="Martin R."/>
            <person name="McLaughlin D.J."/>
            <person name="Morgenstern I."/>
            <person name="Morin E."/>
            <person name="Murat C."/>
            <person name="Nagy L.G."/>
            <person name="Nolan M."/>
            <person name="Ohm R.A."/>
            <person name="Patyshakuliyeva A."/>
            <person name="Rokas A."/>
            <person name="Ruiz-Duenas F.J."/>
            <person name="Sabat G."/>
            <person name="Salamov A."/>
            <person name="Samejima M."/>
            <person name="Schmutz J."/>
            <person name="Slot J.C."/>
            <person name="St John F."/>
            <person name="Stenlid J."/>
            <person name="Sun H."/>
            <person name="Sun S."/>
            <person name="Syed K."/>
            <person name="Tsang A."/>
            <person name="Wiebenga A."/>
            <person name="Young D."/>
            <person name="Pisabarro A."/>
            <person name="Eastwood D.C."/>
            <person name="Martin F."/>
            <person name="Cullen D."/>
            <person name="Grigoriev I.V."/>
            <person name="Hibbett D.S."/>
        </authorList>
    </citation>
    <scope>NUCLEOTIDE SEQUENCE [LARGE SCALE GENOMIC DNA]</scope>
    <source>
        <strain evidence="6">HHB-11173 SS5</strain>
    </source>
</reference>
<feature type="non-terminal residue" evidence="5">
    <location>
        <position position="1"/>
    </location>
</feature>
<dbReference type="Proteomes" id="UP000054196">
    <property type="component" value="Unassembled WGS sequence"/>
</dbReference>
<dbReference type="eggNOG" id="KOG4155">
    <property type="taxonomic scope" value="Eukaryota"/>
</dbReference>
<dbReference type="PROSITE" id="PS50082">
    <property type="entry name" value="WD_REPEATS_2"/>
    <property type="match status" value="12"/>
</dbReference>
<feature type="domain" description="NACHT" evidence="4">
    <location>
        <begin position="188"/>
        <end position="335"/>
    </location>
</feature>
<evidence type="ECO:0000256" key="1">
    <source>
        <dbReference type="ARBA" id="ARBA00022574"/>
    </source>
</evidence>
<dbReference type="PRINTS" id="PR00320">
    <property type="entry name" value="GPROTEINBRPT"/>
</dbReference>
<keyword evidence="2" id="KW-0677">Repeat</keyword>
<dbReference type="InterPro" id="IPR027417">
    <property type="entry name" value="P-loop_NTPase"/>
</dbReference>
<evidence type="ECO:0000259" key="4">
    <source>
        <dbReference type="PROSITE" id="PS50837"/>
    </source>
</evidence>
<accession>R7S5Q1</accession>
<proteinExistence type="predicted"/>
<dbReference type="SUPFAM" id="SSF50978">
    <property type="entry name" value="WD40 repeat-like"/>
    <property type="match status" value="2"/>
</dbReference>
<dbReference type="PANTHER" id="PTHR19848:SF8">
    <property type="entry name" value="F-BOX AND WD REPEAT DOMAIN CONTAINING 7"/>
    <property type="match status" value="1"/>
</dbReference>
<feature type="repeat" description="WD" evidence="3">
    <location>
        <begin position="763"/>
        <end position="795"/>
    </location>
</feature>
<dbReference type="PROSITE" id="PS50837">
    <property type="entry name" value="NACHT"/>
    <property type="match status" value="1"/>
</dbReference>
<feature type="repeat" description="WD" evidence="3">
    <location>
        <begin position="981"/>
        <end position="1022"/>
    </location>
</feature>
<dbReference type="Pfam" id="PF00400">
    <property type="entry name" value="WD40"/>
    <property type="match status" value="12"/>
</dbReference>
<dbReference type="InterPro" id="IPR015943">
    <property type="entry name" value="WD40/YVTN_repeat-like_dom_sf"/>
</dbReference>
<evidence type="ECO:0000256" key="2">
    <source>
        <dbReference type="ARBA" id="ARBA00022737"/>
    </source>
</evidence>
<dbReference type="Pfam" id="PF24883">
    <property type="entry name" value="NPHP3_N"/>
    <property type="match status" value="1"/>
</dbReference>
<feature type="repeat" description="WD" evidence="3">
    <location>
        <begin position="1152"/>
        <end position="1193"/>
    </location>
</feature>
<name>R7S5Q1_PUNST</name>
<feature type="repeat" description="WD" evidence="3">
    <location>
        <begin position="1109"/>
        <end position="1150"/>
    </location>
</feature>
<feature type="repeat" description="WD" evidence="3">
    <location>
        <begin position="1024"/>
        <end position="1065"/>
    </location>
</feature>
<protein>
    <recommendedName>
        <fullName evidence="4">NACHT domain-containing protein</fullName>
    </recommendedName>
</protein>
<dbReference type="EMBL" id="JH687552">
    <property type="protein sequence ID" value="EIN04856.1"/>
    <property type="molecule type" value="Genomic_DNA"/>
</dbReference>
<dbReference type="HOGENOM" id="CLU_000288_6_3_1"/>
<dbReference type="SMART" id="SM00320">
    <property type="entry name" value="WD40"/>
    <property type="match status" value="12"/>
</dbReference>
<feature type="repeat" description="WD" evidence="3">
    <location>
        <begin position="1067"/>
        <end position="1108"/>
    </location>
</feature>
<dbReference type="InterPro" id="IPR001680">
    <property type="entry name" value="WD40_rpt"/>
</dbReference>
<dbReference type="InterPro" id="IPR007111">
    <property type="entry name" value="NACHT_NTPase"/>
</dbReference>
<feature type="repeat" description="WD" evidence="3">
    <location>
        <begin position="806"/>
        <end position="838"/>
    </location>
</feature>
<keyword evidence="6" id="KW-1185">Reference proteome</keyword>
<dbReference type="KEGG" id="psq:PUNSTDRAFT_37485"/>